<gene>
    <name evidence="2" type="ORF">GCM10017668_04270</name>
</gene>
<sequence length="43" mass="4733">MEKRYEVYAPTDRHFCAGPRFDCGGMGRDSRGTRAPPPGPGHV</sequence>
<dbReference type="EMBL" id="AP023439">
    <property type="protein sequence ID" value="BCL18584.1"/>
    <property type="molecule type" value="Genomic_DNA"/>
</dbReference>
<dbReference type="Proteomes" id="UP000516373">
    <property type="component" value="Chromosome"/>
</dbReference>
<protein>
    <submittedName>
        <fullName evidence="2">Uncharacterized protein</fullName>
    </submittedName>
</protein>
<dbReference type="AlphaFoldDB" id="A0A7G1NAJ9"/>
<feature type="region of interest" description="Disordered" evidence="1">
    <location>
        <begin position="22"/>
        <end position="43"/>
    </location>
</feature>
<reference evidence="2 3" key="1">
    <citation type="journal article" date="2014" name="Int. J. Syst. Evol. Microbiol.">
        <title>Complete genome sequence of Corynebacterium casei LMG S-19264T (=DSM 44701T), isolated from a smear-ripened cheese.</title>
        <authorList>
            <consortium name="US DOE Joint Genome Institute (JGI-PGF)"/>
            <person name="Walter F."/>
            <person name="Albersmeier A."/>
            <person name="Kalinowski J."/>
            <person name="Ruckert C."/>
        </authorList>
    </citation>
    <scope>NUCLEOTIDE SEQUENCE [LARGE SCALE GENOMIC DNA]</scope>
    <source>
        <strain evidence="2 3">JCM 4255</strain>
    </source>
</reference>
<name>A0A7G1NAJ9_9ACTN</name>
<dbReference type="KEGG" id="stui:GCM10017668_04270"/>
<organism evidence="2 3">
    <name type="scientific">Streptomyces tuirus</name>
    <dbReference type="NCBI Taxonomy" id="68278"/>
    <lineage>
        <taxon>Bacteria</taxon>
        <taxon>Bacillati</taxon>
        <taxon>Actinomycetota</taxon>
        <taxon>Actinomycetes</taxon>
        <taxon>Kitasatosporales</taxon>
        <taxon>Streptomycetaceae</taxon>
        <taxon>Streptomyces</taxon>
    </lineage>
</organism>
<accession>A0A7G1NAJ9</accession>
<evidence type="ECO:0000313" key="3">
    <source>
        <dbReference type="Proteomes" id="UP000516373"/>
    </source>
</evidence>
<evidence type="ECO:0000313" key="2">
    <source>
        <dbReference type="EMBL" id="BCL18584.1"/>
    </source>
</evidence>
<proteinExistence type="predicted"/>
<evidence type="ECO:0000256" key="1">
    <source>
        <dbReference type="SAM" id="MobiDB-lite"/>
    </source>
</evidence>